<comment type="similarity">
    <text evidence="1">Belongs to the class IV-like SAM-binding methyltransferase superfamily. RNA methyltransferase TrmH family.</text>
</comment>
<dbReference type="AlphaFoldDB" id="A0A9E9LVT2"/>
<dbReference type="CDD" id="cd18093">
    <property type="entry name" value="SpoU-like_TrmJ"/>
    <property type="match status" value="1"/>
</dbReference>
<dbReference type="Gene3D" id="3.40.1280.10">
    <property type="match status" value="1"/>
</dbReference>
<dbReference type="GO" id="GO:0002128">
    <property type="term" value="P:tRNA nucleoside ribose methylation"/>
    <property type="evidence" value="ECO:0007669"/>
    <property type="project" value="TreeGrafter"/>
</dbReference>
<gene>
    <name evidence="5" type="primary">trmJ</name>
    <name evidence="7" type="ORF">NB640_11155</name>
</gene>
<evidence type="ECO:0000256" key="5">
    <source>
        <dbReference type="RuleBase" id="RU362024"/>
    </source>
</evidence>
<dbReference type="EMBL" id="CP098242">
    <property type="protein sequence ID" value="WAW09769.1"/>
    <property type="molecule type" value="Genomic_DNA"/>
</dbReference>
<dbReference type="GO" id="GO:0160206">
    <property type="term" value="F:tRNA (cytidine(32)/uridine(32)-2'-O)-methyltransferase activity"/>
    <property type="evidence" value="ECO:0007669"/>
    <property type="project" value="UniProtKB-EC"/>
</dbReference>
<dbReference type="InterPro" id="IPR004384">
    <property type="entry name" value="RNA_MeTrfase_TrmJ/LasT"/>
</dbReference>
<dbReference type="InterPro" id="IPR029028">
    <property type="entry name" value="Alpha/beta_knot_MTases"/>
</dbReference>
<keyword evidence="4 5" id="KW-0949">S-adenosyl-L-methionine</keyword>
<dbReference type="Gene3D" id="1.10.8.590">
    <property type="match status" value="1"/>
</dbReference>
<dbReference type="KEGG" id="ovb:NB640_11155"/>
<dbReference type="PANTHER" id="PTHR42786:SF2">
    <property type="entry name" value="TRNA (CYTIDINE_URIDINE-2'-O-)-METHYLTRANSFERASE TRMJ"/>
    <property type="match status" value="1"/>
</dbReference>
<evidence type="ECO:0000313" key="8">
    <source>
        <dbReference type="Proteomes" id="UP001156215"/>
    </source>
</evidence>
<protein>
    <recommendedName>
        <fullName evidence="5">tRNA (cytidine/uridine-2'-O-)-methyltransferase TrmJ</fullName>
        <ecNumber evidence="5">2.1.1.200</ecNumber>
    </recommendedName>
    <alternativeName>
        <fullName evidence="5">tRNA (cytidine(32)/uridine(32)-2'-O)-methyltransferase</fullName>
    </alternativeName>
    <alternativeName>
        <fullName evidence="5">tRNA Cm32/Um32 methyltransferase</fullName>
    </alternativeName>
</protein>
<name>A0A9E9LVT2_9BURK</name>
<comment type="catalytic activity">
    <reaction evidence="5">
        <text>cytidine(32) in tRNA + S-adenosyl-L-methionine = 2'-O-methylcytidine(32) in tRNA + S-adenosyl-L-homocysteine + H(+)</text>
        <dbReference type="Rhea" id="RHEA:42932"/>
        <dbReference type="Rhea" id="RHEA-COMP:10288"/>
        <dbReference type="Rhea" id="RHEA-COMP:10289"/>
        <dbReference type="ChEBI" id="CHEBI:15378"/>
        <dbReference type="ChEBI" id="CHEBI:57856"/>
        <dbReference type="ChEBI" id="CHEBI:59789"/>
        <dbReference type="ChEBI" id="CHEBI:74495"/>
        <dbReference type="ChEBI" id="CHEBI:82748"/>
        <dbReference type="EC" id="2.1.1.200"/>
    </reaction>
</comment>
<evidence type="ECO:0000256" key="2">
    <source>
        <dbReference type="ARBA" id="ARBA00022603"/>
    </source>
</evidence>
<sequence>MNVSQRDISLFSNLRFILVETSHPGNIGMVARAMKTMGFSRLVLVRPRLPGALTHESAIQLASNAVDILENAEVVDSVEEALKDCRFACAVTSRFREFSPPIIRAREAAVHIAAHPDLNPALVFGSEKYGLPNETVEKCHAMISIPANPDYASLNLAQAVQILAYECRMALPQDVLPDQNVESAGFEDIPASVSQIDGMLNHLEEALTTIGFLNEHSPKKLMPRLRRLFARSALEVDEINILRGIASQIMKKKRPDSH</sequence>
<dbReference type="SUPFAM" id="SSF75217">
    <property type="entry name" value="alpha/beta knot"/>
    <property type="match status" value="1"/>
</dbReference>
<dbReference type="NCBIfam" id="TIGR00050">
    <property type="entry name" value="rRNA_methyl_1"/>
    <property type="match status" value="1"/>
</dbReference>
<keyword evidence="5" id="KW-0963">Cytoplasm</keyword>
<dbReference type="PIRSF" id="PIRSF004808">
    <property type="entry name" value="LasT"/>
    <property type="match status" value="1"/>
</dbReference>
<dbReference type="InterPro" id="IPR029026">
    <property type="entry name" value="tRNA_m1G_MTases_N"/>
</dbReference>
<dbReference type="EC" id="2.1.1.200" evidence="5"/>
<comment type="subcellular location">
    <subcellularLocation>
        <location evidence="5">Cytoplasm</location>
    </subcellularLocation>
</comment>
<comment type="catalytic activity">
    <reaction evidence="5">
        <text>uridine(32) in tRNA + S-adenosyl-L-methionine = 2'-O-methyluridine(32) in tRNA + S-adenosyl-L-homocysteine + H(+)</text>
        <dbReference type="Rhea" id="RHEA:42936"/>
        <dbReference type="Rhea" id="RHEA-COMP:10107"/>
        <dbReference type="Rhea" id="RHEA-COMP:10290"/>
        <dbReference type="ChEBI" id="CHEBI:15378"/>
        <dbReference type="ChEBI" id="CHEBI:57856"/>
        <dbReference type="ChEBI" id="CHEBI:59789"/>
        <dbReference type="ChEBI" id="CHEBI:65315"/>
        <dbReference type="ChEBI" id="CHEBI:74478"/>
        <dbReference type="EC" id="2.1.1.200"/>
    </reaction>
</comment>
<organism evidence="7 8">
    <name type="scientific">Oxalobacter vibrioformis</name>
    <dbReference type="NCBI Taxonomy" id="933080"/>
    <lineage>
        <taxon>Bacteria</taxon>
        <taxon>Pseudomonadati</taxon>
        <taxon>Pseudomonadota</taxon>
        <taxon>Betaproteobacteria</taxon>
        <taxon>Burkholderiales</taxon>
        <taxon>Oxalobacteraceae</taxon>
        <taxon>Oxalobacter</taxon>
    </lineage>
</organism>
<dbReference type="Pfam" id="PF00588">
    <property type="entry name" value="SpoU_methylase"/>
    <property type="match status" value="1"/>
</dbReference>
<comment type="function">
    <text evidence="5">Catalyzes the formation of 2'O-methylated cytidine (Cm32) or 2'O-methylated uridine (Um32) at position 32 in tRNA.</text>
</comment>
<keyword evidence="5" id="KW-0819">tRNA processing</keyword>
<proteinExistence type="inferred from homology"/>
<dbReference type="GO" id="GO:0005829">
    <property type="term" value="C:cytosol"/>
    <property type="evidence" value="ECO:0007669"/>
    <property type="project" value="TreeGrafter"/>
</dbReference>
<feature type="domain" description="tRNA/rRNA methyltransferase SpoU type" evidence="6">
    <location>
        <begin position="14"/>
        <end position="165"/>
    </location>
</feature>
<evidence type="ECO:0000256" key="3">
    <source>
        <dbReference type="ARBA" id="ARBA00022679"/>
    </source>
</evidence>
<dbReference type="PANTHER" id="PTHR42786">
    <property type="entry name" value="TRNA/RRNA METHYLTRANSFERASE"/>
    <property type="match status" value="1"/>
</dbReference>
<accession>A0A9E9LVT2</accession>
<dbReference type="RefSeq" id="WP_269308773.1">
    <property type="nucleotide sequence ID" value="NZ_CP098242.1"/>
</dbReference>
<evidence type="ECO:0000313" key="7">
    <source>
        <dbReference type="EMBL" id="WAW09769.1"/>
    </source>
</evidence>
<keyword evidence="2 5" id="KW-0489">Methyltransferase</keyword>
<dbReference type="InterPro" id="IPR001537">
    <property type="entry name" value="SpoU_MeTrfase"/>
</dbReference>
<keyword evidence="3" id="KW-0808">Transferase</keyword>
<evidence type="ECO:0000256" key="1">
    <source>
        <dbReference type="ARBA" id="ARBA00007228"/>
    </source>
</evidence>
<dbReference type="GO" id="GO:0003723">
    <property type="term" value="F:RNA binding"/>
    <property type="evidence" value="ECO:0007669"/>
    <property type="project" value="InterPro"/>
</dbReference>
<evidence type="ECO:0000259" key="6">
    <source>
        <dbReference type="Pfam" id="PF00588"/>
    </source>
</evidence>
<keyword evidence="8" id="KW-1185">Reference proteome</keyword>
<dbReference type="Proteomes" id="UP001156215">
    <property type="component" value="Chromosome"/>
</dbReference>
<evidence type="ECO:0000256" key="4">
    <source>
        <dbReference type="ARBA" id="ARBA00022691"/>
    </source>
</evidence>
<reference evidence="7" key="1">
    <citation type="journal article" date="2022" name="Front. Microbiol.">
        <title>New perspectives on an old grouping: The genomic and phenotypic variability of Oxalobacter formigenes and the implications for calcium oxalate stone prevention.</title>
        <authorList>
            <person name="Chmiel J.A."/>
            <person name="Carr C."/>
            <person name="Stuivenberg G.A."/>
            <person name="Venema R."/>
            <person name="Chanyi R.M."/>
            <person name="Al K.F."/>
            <person name="Giguere D."/>
            <person name="Say H."/>
            <person name="Akouris P.P."/>
            <person name="Dominguez Romero S.A."/>
            <person name="Kwong A."/>
            <person name="Tai V."/>
            <person name="Koval S.F."/>
            <person name="Razvi H."/>
            <person name="Bjazevic J."/>
            <person name="Burton J.P."/>
        </authorList>
    </citation>
    <scope>NUCLEOTIDE SEQUENCE</scope>
    <source>
        <strain evidence="7">WoOx3</strain>
    </source>
</reference>
<comment type="subunit">
    <text evidence="5">Homodimer.</text>
</comment>
<dbReference type="FunFam" id="3.40.1280.10:FF:000006">
    <property type="entry name" value="Uncharacterized tRNA/rRNA methyltransferase HI_0380"/>
    <property type="match status" value="1"/>
</dbReference>